<protein>
    <submittedName>
        <fullName evidence="2">Uncharacterized protein</fullName>
    </submittedName>
</protein>
<gene>
    <name evidence="2" type="ORF">PAA8504_01774</name>
</gene>
<evidence type="ECO:0000313" key="2">
    <source>
        <dbReference type="EMBL" id="SPJ23953.1"/>
    </source>
</evidence>
<feature type="signal peptide" evidence="1">
    <location>
        <begin position="1"/>
        <end position="22"/>
    </location>
</feature>
<proteinExistence type="predicted"/>
<feature type="chain" id="PRO_5015319032" evidence="1">
    <location>
        <begin position="23"/>
        <end position="87"/>
    </location>
</feature>
<reference evidence="2 3" key="1">
    <citation type="submission" date="2018-03" db="EMBL/GenBank/DDBJ databases">
        <authorList>
            <person name="Keele B.F."/>
        </authorList>
    </citation>
    <scope>NUCLEOTIDE SEQUENCE [LARGE SCALE GENOMIC DNA]</scope>
    <source>
        <strain evidence="2 3">CECT 8504</strain>
    </source>
</reference>
<accession>A0A2R8BV04</accession>
<sequence length="87" mass="9004">MKMSKVAGLTALVVLALGQARADEVPASGLGFGIAKAPSTMSVSKAQRDDAIWGTMAELSSSEGLGHGFLRVTNVKRVKGLLPHEGQ</sequence>
<evidence type="ECO:0000313" key="3">
    <source>
        <dbReference type="Proteomes" id="UP000244912"/>
    </source>
</evidence>
<keyword evidence="3" id="KW-1185">Reference proteome</keyword>
<keyword evidence="1" id="KW-0732">Signal</keyword>
<dbReference type="Proteomes" id="UP000244912">
    <property type="component" value="Unassembled WGS sequence"/>
</dbReference>
<evidence type="ECO:0000256" key="1">
    <source>
        <dbReference type="SAM" id="SignalP"/>
    </source>
</evidence>
<dbReference type="EMBL" id="ONZF01000003">
    <property type="protein sequence ID" value="SPJ23953.1"/>
    <property type="molecule type" value="Genomic_DNA"/>
</dbReference>
<organism evidence="2 3">
    <name type="scientific">Palleronia abyssalis</name>
    <dbReference type="NCBI Taxonomy" id="1501240"/>
    <lineage>
        <taxon>Bacteria</taxon>
        <taxon>Pseudomonadati</taxon>
        <taxon>Pseudomonadota</taxon>
        <taxon>Alphaproteobacteria</taxon>
        <taxon>Rhodobacterales</taxon>
        <taxon>Roseobacteraceae</taxon>
        <taxon>Palleronia</taxon>
    </lineage>
</organism>
<dbReference type="AlphaFoldDB" id="A0A2R8BV04"/>
<name>A0A2R8BV04_9RHOB</name>
<dbReference type="RefSeq" id="WP_108893807.1">
    <property type="nucleotide sequence ID" value="NZ_ONZF01000003.1"/>
</dbReference>